<name>A0ABX8SDU5_9ACTN</name>
<reference evidence="1" key="1">
    <citation type="submission" date="2021-07" db="EMBL/GenBank/DDBJ databases">
        <title>Candidatus Kaistella beijingensis sp. nov. isolated from a municipal wastewater treatment plant is involved in sludge foaming.</title>
        <authorList>
            <person name="Song Y."/>
            <person name="Liu S.-J."/>
        </authorList>
    </citation>
    <scope>NUCLEOTIDE SEQUENCE</scope>
    <source>
        <strain evidence="1">DSM 43998</strain>
    </source>
</reference>
<protein>
    <submittedName>
        <fullName evidence="1">Uncharacterized protein</fullName>
    </submittedName>
</protein>
<accession>A0ABX8SDU5</accession>
<evidence type="ECO:0000313" key="2">
    <source>
        <dbReference type="Proteomes" id="UP000887023"/>
    </source>
</evidence>
<gene>
    <name evidence="1" type="ORF">KV203_08460</name>
</gene>
<keyword evidence="2" id="KW-1185">Reference proteome</keyword>
<proteinExistence type="predicted"/>
<organism evidence="1 2">
    <name type="scientific">Skermania pinensis</name>
    <dbReference type="NCBI Taxonomy" id="39122"/>
    <lineage>
        <taxon>Bacteria</taxon>
        <taxon>Bacillati</taxon>
        <taxon>Actinomycetota</taxon>
        <taxon>Actinomycetes</taxon>
        <taxon>Mycobacteriales</taxon>
        <taxon>Gordoniaceae</taxon>
        <taxon>Skermania</taxon>
    </lineage>
</organism>
<evidence type="ECO:0000313" key="1">
    <source>
        <dbReference type="EMBL" id="QXQ15327.1"/>
    </source>
</evidence>
<sequence length="567" mass="62198">MTSVADYVGEWAAGHRREIEAAGTSVGRFRTSAHTRAIEAIFRDRRVAVTAQQQLSSELATTVWPLVAAECVAWLTVVERGAQLKALFVERTDPLVGADAERAQLRQKFVDNRISDRRRNPRGVEENVAELVAEFERAIARTAGDPLAQLSRIRAQSDRSAEWAAARQIWCTAAGFVADDGDLDDLIRPAAEVLLGAVERSPAGRQASLAEQVTAAAARIDCPFGIMDPAKRRFMMVGWLLVHAESTADSVTAAADSAVEVDREDSRQRVAWACRRYTDGTHDMVGGMDLLRVAAATPGVAAVPDHAHGWPEAALDGVGIDESIRGVVGEAVPLHDRTWQQRPWNGPAVVLRRHLAEENIATGEHPAFIRECQRDMVIRFRQQLIRSELDGPAADFPTVLAVHGMIKVIGQRAWLTMIKKQVEASVQQTRYWVAASSAGSHAPDPADAVLEDPGSADELGDGWAVLLSRILPMDRIPEHVQADPRAIHHARRFLAQVRGRGAVRAHWGLPAGADLDFDEALRCSVQQAWAPGSVGERQRQRREREVRQTRALLIKMVRAQLEVGAGR</sequence>
<dbReference type="RefSeq" id="WP_066467917.1">
    <property type="nucleotide sequence ID" value="NZ_CBCRUZ010000001.1"/>
</dbReference>
<dbReference type="EMBL" id="CP079105">
    <property type="protein sequence ID" value="QXQ15327.1"/>
    <property type="molecule type" value="Genomic_DNA"/>
</dbReference>
<dbReference type="Proteomes" id="UP000887023">
    <property type="component" value="Chromosome"/>
</dbReference>